<accession>A0A7F8KHH9</accession>
<evidence type="ECO:0000313" key="2">
    <source>
        <dbReference type="RefSeq" id="XP_030619412.1"/>
    </source>
</evidence>
<name>A0A7F8KHH9_DELLE</name>
<dbReference type="KEGG" id="dle:111184979"/>
<keyword evidence="1" id="KW-1185">Reference proteome</keyword>
<dbReference type="Proteomes" id="UP000248483">
    <property type="component" value="Unplaced"/>
</dbReference>
<dbReference type="InterPro" id="IPR026082">
    <property type="entry name" value="ABCA"/>
</dbReference>
<dbReference type="GO" id="GO:0140359">
    <property type="term" value="F:ABC-type transporter activity"/>
    <property type="evidence" value="ECO:0007669"/>
    <property type="project" value="InterPro"/>
</dbReference>
<dbReference type="GO" id="GO:0016020">
    <property type="term" value="C:membrane"/>
    <property type="evidence" value="ECO:0007669"/>
    <property type="project" value="InterPro"/>
</dbReference>
<protein>
    <submittedName>
        <fullName evidence="2">ATP-binding cassette sub-family A member 3-like</fullName>
    </submittedName>
</protein>
<reference evidence="2" key="1">
    <citation type="submission" date="2025-08" db="UniProtKB">
        <authorList>
            <consortium name="RefSeq"/>
        </authorList>
    </citation>
    <scope>IDENTIFICATION</scope>
    <source>
        <tissue evidence="2">Blood</tissue>
    </source>
</reference>
<organism evidence="1 2">
    <name type="scientific">Delphinapterus leucas</name>
    <name type="common">Beluga whale</name>
    <dbReference type="NCBI Taxonomy" id="9749"/>
    <lineage>
        <taxon>Eukaryota</taxon>
        <taxon>Metazoa</taxon>
        <taxon>Chordata</taxon>
        <taxon>Craniata</taxon>
        <taxon>Vertebrata</taxon>
        <taxon>Euteleostomi</taxon>
        <taxon>Mammalia</taxon>
        <taxon>Eutheria</taxon>
        <taxon>Laurasiatheria</taxon>
        <taxon>Artiodactyla</taxon>
        <taxon>Whippomorpha</taxon>
        <taxon>Cetacea</taxon>
        <taxon>Odontoceti</taxon>
        <taxon>Monodontidae</taxon>
        <taxon>Delphinapterus</taxon>
    </lineage>
</organism>
<dbReference type="AlphaFoldDB" id="A0A7F8KHH9"/>
<dbReference type="GO" id="GO:0005319">
    <property type="term" value="F:lipid transporter activity"/>
    <property type="evidence" value="ECO:0007669"/>
    <property type="project" value="TreeGrafter"/>
</dbReference>
<dbReference type="PANTHER" id="PTHR19229">
    <property type="entry name" value="ATP-BINDING CASSETTE TRANSPORTER SUBFAMILY A ABCA"/>
    <property type="match status" value="1"/>
</dbReference>
<gene>
    <name evidence="2" type="primary">LOC111184979</name>
</gene>
<dbReference type="GeneID" id="111184979"/>
<dbReference type="PANTHER" id="PTHR19229:SF117">
    <property type="entry name" value="ATP-BINDING CASSETTE SUB-FAMILY A MEMBER 17"/>
    <property type="match status" value="1"/>
</dbReference>
<dbReference type="InterPro" id="IPR027417">
    <property type="entry name" value="P-loop_NTPase"/>
</dbReference>
<sequence>MYTYADNLVKTYSGGNKRKLSTGTALLGEPTVIFLGEPSTGMDPVARSLLWGTVARACKSGKAIVITSHSMEGCEALCTWLAIMVQHQFKCLGSPQHLKSKFGSGYSLRAKIWSDRQQEALEEFKAFVDLTFPGVWHFGASQEKVHVGRLLSQPDLSGGHLPELHLPCAPQPTGKQTSEGRTCRPLVTLSTSLSTFSPASLSSLRGTTPAMSCQEYGGLGVTMVVMMPYF</sequence>
<dbReference type="Gene3D" id="3.40.50.300">
    <property type="entry name" value="P-loop containing nucleotide triphosphate hydrolases"/>
    <property type="match status" value="1"/>
</dbReference>
<evidence type="ECO:0000313" key="1">
    <source>
        <dbReference type="Proteomes" id="UP000248483"/>
    </source>
</evidence>
<dbReference type="RefSeq" id="XP_030619412.1">
    <property type="nucleotide sequence ID" value="XM_030763552.1"/>
</dbReference>
<proteinExistence type="predicted"/>
<dbReference type="SUPFAM" id="SSF52540">
    <property type="entry name" value="P-loop containing nucleoside triphosphate hydrolases"/>
    <property type="match status" value="1"/>
</dbReference>
<dbReference type="InParanoid" id="A0A7F8KHH9"/>